<dbReference type="AlphaFoldDB" id="A0A6J8F4I2"/>
<feature type="compositionally biased region" description="Basic and acidic residues" evidence="1">
    <location>
        <begin position="113"/>
        <end position="132"/>
    </location>
</feature>
<dbReference type="Proteomes" id="UP000507470">
    <property type="component" value="Unassembled WGS sequence"/>
</dbReference>
<keyword evidence="3" id="KW-1185">Reference proteome</keyword>
<organism evidence="2 3">
    <name type="scientific">Mytilus coruscus</name>
    <name type="common">Sea mussel</name>
    <dbReference type="NCBI Taxonomy" id="42192"/>
    <lineage>
        <taxon>Eukaryota</taxon>
        <taxon>Metazoa</taxon>
        <taxon>Spiralia</taxon>
        <taxon>Lophotrochozoa</taxon>
        <taxon>Mollusca</taxon>
        <taxon>Bivalvia</taxon>
        <taxon>Autobranchia</taxon>
        <taxon>Pteriomorphia</taxon>
        <taxon>Mytilida</taxon>
        <taxon>Mytiloidea</taxon>
        <taxon>Mytilidae</taxon>
        <taxon>Mytilinae</taxon>
        <taxon>Mytilus</taxon>
    </lineage>
</organism>
<dbReference type="EMBL" id="CACVKT020010438">
    <property type="protein sequence ID" value="CAC5426606.1"/>
    <property type="molecule type" value="Genomic_DNA"/>
</dbReference>
<evidence type="ECO:0000256" key="1">
    <source>
        <dbReference type="SAM" id="MobiDB-lite"/>
    </source>
</evidence>
<accession>A0A6J8F4I2</accession>
<proteinExistence type="predicted"/>
<gene>
    <name evidence="2" type="ORF">MCOR_58301</name>
</gene>
<evidence type="ECO:0000313" key="2">
    <source>
        <dbReference type="EMBL" id="CAC5426606.1"/>
    </source>
</evidence>
<feature type="compositionally biased region" description="Polar residues" evidence="1">
    <location>
        <begin position="152"/>
        <end position="188"/>
    </location>
</feature>
<feature type="compositionally biased region" description="Basic and acidic residues" evidence="1">
    <location>
        <begin position="140"/>
        <end position="151"/>
    </location>
</feature>
<evidence type="ECO:0000313" key="3">
    <source>
        <dbReference type="Proteomes" id="UP000507470"/>
    </source>
</evidence>
<reference evidence="2 3" key="1">
    <citation type="submission" date="2020-06" db="EMBL/GenBank/DDBJ databases">
        <authorList>
            <person name="Li R."/>
            <person name="Bekaert M."/>
        </authorList>
    </citation>
    <scope>NUCLEOTIDE SEQUENCE [LARGE SCALE GENOMIC DNA]</scope>
    <source>
        <strain evidence="3">wild</strain>
    </source>
</reference>
<protein>
    <submittedName>
        <fullName evidence="2">Uncharacterized protein</fullName>
    </submittedName>
</protein>
<sequence length="188" mass="21681">MSKDWENEWESDICSRQSLQTNHNYDDDHFKTGQNISDSTDNVNNMAPTYETVTAGMGMSIKTEHIKGIQRIGKMWRLYLDTEEDKLKLLGEGIDLRGKTIPTTQTIQTTKTTSEKSERRQKEIKDQQEKENQIIGSHYKRQENEQNEYIKETTNQGNQESSTTDECTDPSKQSSAILDPKQASNHKF</sequence>
<feature type="region of interest" description="Disordered" evidence="1">
    <location>
        <begin position="105"/>
        <end position="188"/>
    </location>
</feature>
<name>A0A6J8F4I2_MYTCO</name>